<gene>
    <name evidence="2" type="ORF">Dbus_chr3Rg782</name>
</gene>
<feature type="compositionally biased region" description="Low complexity" evidence="1">
    <location>
        <begin position="139"/>
        <end position="149"/>
    </location>
</feature>
<evidence type="ECO:0000313" key="3">
    <source>
        <dbReference type="Proteomes" id="UP000494163"/>
    </source>
</evidence>
<protein>
    <submittedName>
        <fullName evidence="2">CG40198</fullName>
    </submittedName>
</protein>
<dbReference type="AlphaFoldDB" id="A0A0M4F3Z7"/>
<dbReference type="EMBL" id="CP012526">
    <property type="protein sequence ID" value="ALC46032.1"/>
    <property type="molecule type" value="Genomic_DNA"/>
</dbReference>
<dbReference type="Proteomes" id="UP000494163">
    <property type="component" value="Chromosome 3R"/>
</dbReference>
<proteinExistence type="predicted"/>
<evidence type="ECO:0000313" key="2">
    <source>
        <dbReference type="EMBL" id="ALC46032.1"/>
    </source>
</evidence>
<reference evidence="2 3" key="1">
    <citation type="submission" date="2015-08" db="EMBL/GenBank/DDBJ databases">
        <title>Ancestral chromatin configuration constrains chromatin evolution on differentiating sex chromosomes in Drosophila.</title>
        <authorList>
            <person name="Zhou Q."/>
            <person name="Bachtrog D."/>
        </authorList>
    </citation>
    <scope>NUCLEOTIDE SEQUENCE [LARGE SCALE GENOMIC DNA]</scope>
    <source>
        <tissue evidence="2">Whole larvae</tissue>
    </source>
</reference>
<feature type="compositionally biased region" description="Low complexity" evidence="1">
    <location>
        <begin position="92"/>
        <end position="105"/>
    </location>
</feature>
<evidence type="ECO:0000256" key="1">
    <source>
        <dbReference type="SAM" id="MobiDB-lite"/>
    </source>
</evidence>
<dbReference type="STRING" id="30019.A0A0M4F3Z7"/>
<dbReference type="OMA" id="KPVTHHT"/>
<dbReference type="OrthoDB" id="7872805at2759"/>
<organism evidence="2 3">
    <name type="scientific">Drosophila busckii</name>
    <name type="common">Fruit fly</name>
    <dbReference type="NCBI Taxonomy" id="30019"/>
    <lineage>
        <taxon>Eukaryota</taxon>
        <taxon>Metazoa</taxon>
        <taxon>Ecdysozoa</taxon>
        <taxon>Arthropoda</taxon>
        <taxon>Hexapoda</taxon>
        <taxon>Insecta</taxon>
        <taxon>Pterygota</taxon>
        <taxon>Neoptera</taxon>
        <taxon>Endopterygota</taxon>
        <taxon>Diptera</taxon>
        <taxon>Brachycera</taxon>
        <taxon>Muscomorpha</taxon>
        <taxon>Ephydroidea</taxon>
        <taxon>Drosophilidae</taxon>
        <taxon>Drosophila</taxon>
    </lineage>
</organism>
<feature type="region of interest" description="Disordered" evidence="1">
    <location>
        <begin position="89"/>
        <end position="164"/>
    </location>
</feature>
<feature type="compositionally biased region" description="Acidic residues" evidence="1">
    <location>
        <begin position="113"/>
        <end position="132"/>
    </location>
</feature>
<accession>A0A0M4F3Z7</accession>
<sequence length="185" mass="19974">MVEAKPIFFKIFAPSAGYSSVSTATVAPANTQFISNLLVQKINLLDNFLRAKSSFGYTKTVTYGVASSTTTTTTERSTTEVNTDFIPEVSSTTQTATPSTTTTTVDDLKTTEDDIDTTPENDIDTTTEDDLEPTVIPQKPVTTSTTAAPTRPPLPTKRTTRSTDFFTTTRAGHGYAYRTPAGYSL</sequence>
<name>A0A0M4F3Z7_DROBS</name>
<keyword evidence="3" id="KW-1185">Reference proteome</keyword>